<dbReference type="Gene3D" id="1.10.10.60">
    <property type="entry name" value="Homeodomain-like"/>
    <property type="match status" value="2"/>
</dbReference>
<dbReference type="GO" id="GO:0005634">
    <property type="term" value="C:nucleus"/>
    <property type="evidence" value="ECO:0007669"/>
    <property type="project" value="UniProtKB-SubCell"/>
</dbReference>
<dbReference type="InterPro" id="IPR017884">
    <property type="entry name" value="SANT_dom"/>
</dbReference>
<dbReference type="InterPro" id="IPR001005">
    <property type="entry name" value="SANT/Myb"/>
</dbReference>
<sequence>MEKGQLERREKGLKLFGVRIVGDGGAGELELEEEEVMRKSSSMGNLASCTADHAGDHVGGEQGYLSDGGLHQSSRMRRRHERKRGVPWTEEEHRTFLAGLEKLGKGDWRGISRNFVTTRTPTQVASHAQKYFLRQNNPGKKKRRSSLFDMVIDDEVTTRNLDLVPIILSSLTNALLDHDWSPNLQAAVPESASALSPKKPREAKEETNNLSLDKHMMGSPALVTTQVASRCLDASSVSPLTTSHGSITNFSSANLMVGISGSSVGEQVIPTLSLISPLDVPEQVATVLQASTTYAPNFPKWSLPHPSSSATSSLIESSDLELSIAPPRPHSLTKLSSQGVPWTEEEHRTFLAGLEKLGKGDWRGISRNFVTTRTPTQVASHAQKYFLRQNNPGKKKRRSSLFDMVIDDEVTTRNLDLVPIILSSLTNALLDHDWSPNLQAAVPESASALSPKKPREAKEETNNLSLDKHMMGSPALVTTQVASRCLDASSVSPLTTSHGSITNFSSANLMVGISGSSVGEQVIPTLSLISPLDVPEQVATVLQASTTYAPNFPKWSLPHPSSSATSSLIESSDLELSIAPPRPHSLTKLSSQGVAEAIRVV</sequence>
<feature type="domain" description="SANT" evidence="8">
    <location>
        <begin position="337"/>
        <end position="390"/>
    </location>
</feature>
<evidence type="ECO:0000256" key="5">
    <source>
        <dbReference type="ARBA" id="ARBA00023242"/>
    </source>
</evidence>
<keyword evidence="2" id="KW-0805">Transcription regulation</keyword>
<feature type="domain" description="SANT" evidence="8">
    <location>
        <begin position="83"/>
        <end position="136"/>
    </location>
</feature>
<feature type="compositionally biased region" description="Basic residues" evidence="6">
    <location>
        <begin position="74"/>
        <end position="85"/>
    </location>
</feature>
<dbReference type="PANTHER" id="PTHR44191">
    <property type="entry name" value="TRANSCRIPTION FACTOR KUA1"/>
    <property type="match status" value="1"/>
</dbReference>
<feature type="domain" description="Myb-like" evidence="7">
    <location>
        <begin position="341"/>
        <end position="386"/>
    </location>
</feature>
<dbReference type="FunFam" id="1.10.10.60:FF:000009">
    <property type="entry name" value="transcription factor MYB1R1"/>
    <property type="match status" value="2"/>
</dbReference>
<evidence type="ECO:0000256" key="4">
    <source>
        <dbReference type="ARBA" id="ARBA00023163"/>
    </source>
</evidence>
<evidence type="ECO:0000256" key="1">
    <source>
        <dbReference type="ARBA" id="ARBA00004123"/>
    </source>
</evidence>
<feature type="region of interest" description="Disordered" evidence="6">
    <location>
        <begin position="445"/>
        <end position="464"/>
    </location>
</feature>
<keyword evidence="4" id="KW-0804">Transcription</keyword>
<reference evidence="10" key="1">
    <citation type="journal article" date="2017" name="Gigascience">
        <title>The genome draft of coconut (Cocos nucifera).</title>
        <authorList>
            <person name="Xiao Y."/>
            <person name="Xu P."/>
            <person name="Fan H."/>
            <person name="Baudouin L."/>
            <person name="Xia W."/>
            <person name="Bocs S."/>
            <person name="Xu J."/>
            <person name="Li Q."/>
            <person name="Guo A."/>
            <person name="Zhou L."/>
            <person name="Li J."/>
            <person name="Wu Y."/>
            <person name="Ma Z."/>
            <person name="Armero A."/>
            <person name="Issali A.E."/>
            <person name="Liu N."/>
            <person name="Peng M."/>
            <person name="Yang Y."/>
        </authorList>
    </citation>
    <scope>NUCLEOTIDE SEQUENCE</scope>
    <source>
        <tissue evidence="10">Spear leaf of Hainan Tall coconut</tissue>
    </source>
</reference>
<evidence type="ECO:0000256" key="3">
    <source>
        <dbReference type="ARBA" id="ARBA00023125"/>
    </source>
</evidence>
<dbReference type="GO" id="GO:0006355">
    <property type="term" value="P:regulation of DNA-templated transcription"/>
    <property type="evidence" value="ECO:0007669"/>
    <property type="project" value="UniProtKB-ARBA"/>
</dbReference>
<dbReference type="OrthoDB" id="118550at2759"/>
<dbReference type="SMART" id="SM00717">
    <property type="entry name" value="SANT"/>
    <property type="match status" value="2"/>
</dbReference>
<evidence type="ECO:0000256" key="6">
    <source>
        <dbReference type="SAM" id="MobiDB-lite"/>
    </source>
</evidence>
<keyword evidence="5" id="KW-0539">Nucleus</keyword>
<keyword evidence="11" id="KW-1185">Reference proteome</keyword>
<evidence type="ECO:0000259" key="9">
    <source>
        <dbReference type="PROSITE" id="PS51294"/>
    </source>
</evidence>
<dbReference type="InterPro" id="IPR052245">
    <property type="entry name" value="Plant_Stress_Dev_TF"/>
</dbReference>
<dbReference type="AlphaFoldDB" id="A0A8K0IF18"/>
<evidence type="ECO:0000256" key="2">
    <source>
        <dbReference type="ARBA" id="ARBA00023015"/>
    </source>
</evidence>
<dbReference type="GO" id="GO:0009744">
    <property type="term" value="P:response to sucrose"/>
    <property type="evidence" value="ECO:0007669"/>
    <property type="project" value="UniProtKB-ARBA"/>
</dbReference>
<reference evidence="10" key="2">
    <citation type="submission" date="2019-07" db="EMBL/GenBank/DDBJ databases">
        <authorList>
            <person name="Yang Y."/>
            <person name="Bocs S."/>
            <person name="Baudouin L."/>
        </authorList>
    </citation>
    <scope>NUCLEOTIDE SEQUENCE</scope>
    <source>
        <tissue evidence="10">Spear leaf of Hainan Tall coconut</tissue>
    </source>
</reference>
<dbReference type="NCBIfam" id="TIGR01557">
    <property type="entry name" value="myb_SHAQKYF"/>
    <property type="match status" value="2"/>
</dbReference>
<dbReference type="SUPFAM" id="SSF46689">
    <property type="entry name" value="Homeodomain-like"/>
    <property type="match status" value="2"/>
</dbReference>
<feature type="region of interest" description="Disordered" evidence="6">
    <location>
        <begin position="64"/>
        <end position="86"/>
    </location>
</feature>
<evidence type="ECO:0000313" key="10">
    <source>
        <dbReference type="EMBL" id="KAG1354384.1"/>
    </source>
</evidence>
<feature type="compositionally biased region" description="Basic and acidic residues" evidence="6">
    <location>
        <begin position="199"/>
        <end position="210"/>
    </location>
</feature>
<dbReference type="Proteomes" id="UP000797356">
    <property type="component" value="Chromosome 7"/>
</dbReference>
<feature type="compositionally biased region" description="Basic and acidic residues" evidence="6">
    <location>
        <begin position="453"/>
        <end position="464"/>
    </location>
</feature>
<dbReference type="PROSITE" id="PS50090">
    <property type="entry name" value="MYB_LIKE"/>
    <property type="match status" value="2"/>
</dbReference>
<dbReference type="CDD" id="cd00167">
    <property type="entry name" value="SANT"/>
    <property type="match status" value="2"/>
</dbReference>
<feature type="domain" description="Myb-like" evidence="7">
    <location>
        <begin position="80"/>
        <end position="132"/>
    </location>
</feature>
<proteinExistence type="predicted"/>
<feature type="domain" description="HTH myb-type" evidence="9">
    <location>
        <begin position="80"/>
        <end position="136"/>
    </location>
</feature>
<evidence type="ECO:0000259" key="8">
    <source>
        <dbReference type="PROSITE" id="PS51293"/>
    </source>
</evidence>
<feature type="region of interest" description="Disordered" evidence="6">
    <location>
        <begin position="191"/>
        <end position="210"/>
    </location>
</feature>
<comment type="caution">
    <text evidence="10">The sequence shown here is derived from an EMBL/GenBank/DDBJ whole genome shotgun (WGS) entry which is preliminary data.</text>
</comment>
<dbReference type="GO" id="GO:0009739">
    <property type="term" value="P:response to gibberellin"/>
    <property type="evidence" value="ECO:0007669"/>
    <property type="project" value="TreeGrafter"/>
</dbReference>
<keyword evidence="3" id="KW-0238">DNA-binding</keyword>
<dbReference type="GO" id="GO:0003677">
    <property type="term" value="F:DNA binding"/>
    <property type="evidence" value="ECO:0007669"/>
    <property type="project" value="UniProtKB-KW"/>
</dbReference>
<gene>
    <name evidence="10" type="ORF">COCNU_07G004960</name>
</gene>
<dbReference type="PROSITE" id="PS51294">
    <property type="entry name" value="HTH_MYB"/>
    <property type="match status" value="2"/>
</dbReference>
<evidence type="ECO:0000259" key="7">
    <source>
        <dbReference type="PROSITE" id="PS50090"/>
    </source>
</evidence>
<dbReference type="EMBL" id="CM017878">
    <property type="protein sequence ID" value="KAG1354384.1"/>
    <property type="molecule type" value="Genomic_DNA"/>
</dbReference>
<protein>
    <submittedName>
        <fullName evidence="10">Putative transcription factor KUA1</fullName>
    </submittedName>
</protein>
<organism evidence="10 11">
    <name type="scientific">Cocos nucifera</name>
    <name type="common">Coconut palm</name>
    <dbReference type="NCBI Taxonomy" id="13894"/>
    <lineage>
        <taxon>Eukaryota</taxon>
        <taxon>Viridiplantae</taxon>
        <taxon>Streptophyta</taxon>
        <taxon>Embryophyta</taxon>
        <taxon>Tracheophyta</taxon>
        <taxon>Spermatophyta</taxon>
        <taxon>Magnoliopsida</taxon>
        <taxon>Liliopsida</taxon>
        <taxon>Arecaceae</taxon>
        <taxon>Arecoideae</taxon>
        <taxon>Cocoseae</taxon>
        <taxon>Attaleinae</taxon>
        <taxon>Cocos</taxon>
    </lineage>
</organism>
<name>A0A8K0IF18_COCNU</name>
<accession>A0A8K0IF18</accession>
<dbReference type="PROSITE" id="PS51293">
    <property type="entry name" value="SANT"/>
    <property type="match status" value="2"/>
</dbReference>
<dbReference type="InterPro" id="IPR006447">
    <property type="entry name" value="Myb_dom_plants"/>
</dbReference>
<dbReference type="PANTHER" id="PTHR44191:SF61">
    <property type="entry name" value="OS08G0151000 PROTEIN"/>
    <property type="match status" value="1"/>
</dbReference>
<comment type="subcellular location">
    <subcellularLocation>
        <location evidence="1">Nucleus</location>
    </subcellularLocation>
</comment>
<dbReference type="InterPro" id="IPR009057">
    <property type="entry name" value="Homeodomain-like_sf"/>
</dbReference>
<feature type="domain" description="HTH myb-type" evidence="9">
    <location>
        <begin position="341"/>
        <end position="390"/>
    </location>
</feature>
<dbReference type="InterPro" id="IPR017930">
    <property type="entry name" value="Myb_dom"/>
</dbReference>
<dbReference type="Pfam" id="PF00249">
    <property type="entry name" value="Myb_DNA-binding"/>
    <property type="match status" value="2"/>
</dbReference>
<dbReference type="GO" id="GO:0009723">
    <property type="term" value="P:response to ethylene"/>
    <property type="evidence" value="ECO:0007669"/>
    <property type="project" value="TreeGrafter"/>
</dbReference>
<evidence type="ECO:0000313" key="11">
    <source>
        <dbReference type="Proteomes" id="UP000797356"/>
    </source>
</evidence>